<dbReference type="RefSeq" id="WP_088391962.1">
    <property type="nucleotide sequence ID" value="NZ_MTCZ01000041.1"/>
</dbReference>
<dbReference type="Pfam" id="PF10758">
    <property type="entry name" value="DUF2586"/>
    <property type="match status" value="1"/>
</dbReference>
<sequence length="386" mass="42236">MAQGNGTPKVNVAVTSGNLQRQIVVLDGIAGIVATAEKAVNIGVIKTVFGYDDAIKKGYTETDEPFLHRQIKDFYQELGGNQELWVMGVEDTMTLNNMVNATNTNGIKKLLTVAQGRITLLGVCRKPASSYTMVAGKFLDKDVEDAILTSKTICQYQQSINRPFRLLIEGRTNDITKTPFNCKDANNSYVGVVLGNSYGDNSANVSTALARAVKYPAHVKLGNGQNGALSLTDSYIGNKPLEQFYNEELDALTDAGYIITHRREGSAGYYYSVDTMAGADDYRILVHGRLMDKAQRIATATTSALIETSVRMEKDGSINKADATYLEDLVKAQIRSKMEEQISNVDVLVPTNQNLINTSTLSMQIKIQPLGYMTWIAITMGLTKSI</sequence>
<proteinExistence type="predicted"/>
<name>A0A2D0AIK3_9FLAO</name>
<evidence type="ECO:0000313" key="1">
    <source>
        <dbReference type="EMBL" id="OWP84345.1"/>
    </source>
</evidence>
<dbReference type="AlphaFoldDB" id="A0A2D0AIK3"/>
<organism evidence="1 2">
    <name type="scientific">Flavobacterium davisii</name>
    <dbReference type="NCBI Taxonomy" id="2906077"/>
    <lineage>
        <taxon>Bacteria</taxon>
        <taxon>Pseudomonadati</taxon>
        <taxon>Bacteroidota</taxon>
        <taxon>Flavobacteriia</taxon>
        <taxon>Flavobacteriales</taxon>
        <taxon>Flavobacteriaceae</taxon>
        <taxon>Flavobacterium</taxon>
    </lineage>
</organism>
<comment type="caution">
    <text evidence="1">The sequence shown here is derived from an EMBL/GenBank/DDBJ whole genome shotgun (WGS) entry which is preliminary data.</text>
</comment>
<dbReference type="InterPro" id="IPR019694">
    <property type="entry name" value="Phage_HP1_Orf23"/>
</dbReference>
<evidence type="ECO:0008006" key="3">
    <source>
        <dbReference type="Google" id="ProtNLM"/>
    </source>
</evidence>
<reference evidence="1 2" key="1">
    <citation type="journal article" date="2017" name="Infect. Genet. Evol.">
        <title>Comparative genome analysis of fish pathogen Flavobacterium columnare reveals extensive sequence diversity within the species.</title>
        <authorList>
            <person name="Kayansamruaj P."/>
            <person name="Dong H.T."/>
            <person name="Hirono I."/>
            <person name="Kondo H."/>
            <person name="Senapin S."/>
            <person name="Rodkhum C."/>
        </authorList>
    </citation>
    <scope>NUCLEOTIDE SEQUENCE [LARGE SCALE GENOMIC DNA]</scope>
    <source>
        <strain evidence="1 2">1215</strain>
    </source>
</reference>
<accession>A0A2D0AIK3</accession>
<protein>
    <recommendedName>
        <fullName evidence="3">DUF2586 family protein</fullName>
    </recommendedName>
</protein>
<dbReference type="EMBL" id="MTCZ01000041">
    <property type="protein sequence ID" value="OWP84345.1"/>
    <property type="molecule type" value="Genomic_DNA"/>
</dbReference>
<gene>
    <name evidence="1" type="ORF">BWK59_05845</name>
</gene>
<evidence type="ECO:0000313" key="2">
    <source>
        <dbReference type="Proteomes" id="UP000197768"/>
    </source>
</evidence>
<dbReference type="Proteomes" id="UP000197768">
    <property type="component" value="Unassembled WGS sequence"/>
</dbReference>